<reference evidence="2 3" key="1">
    <citation type="submission" date="2020-07" db="EMBL/GenBank/DDBJ databases">
        <title>Sequencing the genomes of 1000 actinobacteria strains.</title>
        <authorList>
            <person name="Klenk H.-P."/>
        </authorList>
    </citation>
    <scope>NUCLEOTIDE SEQUENCE [LARGE SCALE GENOMIC DNA]</scope>
    <source>
        <strain evidence="2 3">DSM 29531</strain>
    </source>
</reference>
<sequence>MLSEDSVASGDAPTSEQASALLTALTTQQFALQSAASTTVSEAVGRASIFLGVLSSSLIALGFAASRPELLLPSLAVIAPTIFLLGLFTVIRLVDTSGENLLHLTEMAQIRSYYATLAPEASTFFPPVSAASTDDALGGMGLRRSRLLSVCTLATMVAFVDGVVGGTTVVLLLQEPLAIAHNIALAGGIAFGAVYLTLFFLYQSRRLSALDGD</sequence>
<keyword evidence="1" id="KW-0812">Transmembrane</keyword>
<organism evidence="2 3">
    <name type="scientific">Allobranchiibius huperziae</name>
    <dbReference type="NCBI Taxonomy" id="1874116"/>
    <lineage>
        <taxon>Bacteria</taxon>
        <taxon>Bacillati</taxon>
        <taxon>Actinomycetota</taxon>
        <taxon>Actinomycetes</taxon>
        <taxon>Micrococcales</taxon>
        <taxon>Dermacoccaceae</taxon>
        <taxon>Allobranchiibius</taxon>
    </lineage>
</organism>
<keyword evidence="3" id="KW-1185">Reference proteome</keyword>
<dbReference type="EMBL" id="JACCFW010000001">
    <property type="protein sequence ID" value="NYJ75594.1"/>
    <property type="molecule type" value="Genomic_DNA"/>
</dbReference>
<keyword evidence="1" id="KW-0472">Membrane</keyword>
<accession>A0A853DKS7</accession>
<feature type="transmembrane region" description="Helical" evidence="1">
    <location>
        <begin position="71"/>
        <end position="94"/>
    </location>
</feature>
<evidence type="ECO:0000256" key="1">
    <source>
        <dbReference type="SAM" id="Phobius"/>
    </source>
</evidence>
<proteinExistence type="predicted"/>
<evidence type="ECO:0000313" key="3">
    <source>
        <dbReference type="Proteomes" id="UP000571817"/>
    </source>
</evidence>
<dbReference type="Proteomes" id="UP000571817">
    <property type="component" value="Unassembled WGS sequence"/>
</dbReference>
<protein>
    <submittedName>
        <fullName evidence="2">Uncharacterized protein</fullName>
    </submittedName>
</protein>
<feature type="transmembrane region" description="Helical" evidence="1">
    <location>
        <begin position="179"/>
        <end position="202"/>
    </location>
</feature>
<feature type="transmembrane region" description="Helical" evidence="1">
    <location>
        <begin position="47"/>
        <end position="65"/>
    </location>
</feature>
<keyword evidence="1" id="KW-1133">Transmembrane helix</keyword>
<evidence type="ECO:0000313" key="2">
    <source>
        <dbReference type="EMBL" id="NYJ75594.1"/>
    </source>
</evidence>
<name>A0A853DKS7_9MICO</name>
<comment type="caution">
    <text evidence="2">The sequence shown here is derived from an EMBL/GenBank/DDBJ whole genome shotgun (WGS) entry which is preliminary data.</text>
</comment>
<gene>
    <name evidence="2" type="ORF">HNR15_002557</name>
</gene>
<dbReference type="AlphaFoldDB" id="A0A853DKS7"/>
<dbReference type="RefSeq" id="WP_179482395.1">
    <property type="nucleotide sequence ID" value="NZ_JACCFW010000001.1"/>
</dbReference>
<feature type="transmembrane region" description="Helical" evidence="1">
    <location>
        <begin position="147"/>
        <end position="173"/>
    </location>
</feature>